<proteinExistence type="predicted"/>
<dbReference type="AlphaFoldDB" id="A2G5Q6"/>
<name>A2G5Q6_TRIV3</name>
<dbReference type="Proteomes" id="UP000001542">
    <property type="component" value="Unassembled WGS sequence"/>
</dbReference>
<dbReference type="VEuPathDB" id="TrichDB:TVAGG3_1019300"/>
<dbReference type="KEGG" id="tva:4745164"/>
<evidence type="ECO:0000313" key="1">
    <source>
        <dbReference type="EMBL" id="EAX87511.1"/>
    </source>
</evidence>
<reference evidence="1" key="1">
    <citation type="submission" date="2006-10" db="EMBL/GenBank/DDBJ databases">
        <authorList>
            <person name="Amadeo P."/>
            <person name="Zhao Q."/>
            <person name="Wortman J."/>
            <person name="Fraser-Liggett C."/>
            <person name="Carlton J."/>
        </authorList>
    </citation>
    <scope>NUCLEOTIDE SEQUENCE</scope>
    <source>
        <strain evidence="1">G3</strain>
    </source>
</reference>
<keyword evidence="2" id="KW-1185">Reference proteome</keyword>
<evidence type="ECO:0000313" key="2">
    <source>
        <dbReference type="Proteomes" id="UP000001542"/>
    </source>
</evidence>
<dbReference type="RefSeq" id="XP_001300441.1">
    <property type="nucleotide sequence ID" value="XM_001300440.1"/>
</dbReference>
<dbReference type="EMBL" id="DS114439">
    <property type="protein sequence ID" value="EAX87511.1"/>
    <property type="molecule type" value="Genomic_DNA"/>
</dbReference>
<dbReference type="InParanoid" id="A2G5Q6"/>
<sequence>MEFEINLYQNEEFKIPFHLWITQIGQDIRLEYRDENSIPFITDLLNSFQSIAVPSNSENKLELNGVVSRKIEFKDSKGLTNFLSFLSKVVKMFPDSPFSFQLSPLKEQQSKDTKQYIPHDSIEFKDNVEYFFKFLAENDDEFMWHKSIPITTEDINNLLLSKSSHIAFSAFEFDAKSYQYLVTKCIIKSDLEQNFKKYLEIKDFWSKITKFQWNNNKNLRTYVQEVEGSLQQCNIKSNVTKEIIFNVLISFFFFRYEQIMSQKLFKLALLFTKSFISGSVGNQIYLHSGEKTNSNFAESLIFWSLQNFTSSFSDPRENTMIFSNKLFFTDASMNLLKRFCPAVAETLQSFDTQSLSYAATSVLSFFVETKSDDDIKLLLVTIASCKKPLIFFRVLLCTLLNEVSVLLNETKSTQRQIEPIIDATIQRINMRLFLANAERLFAFMEPLIIKFQE</sequence>
<protein>
    <submittedName>
        <fullName evidence="1">Uncharacterized protein</fullName>
    </submittedName>
</protein>
<reference evidence="1" key="2">
    <citation type="journal article" date="2007" name="Science">
        <title>Draft genome sequence of the sexually transmitted pathogen Trichomonas vaginalis.</title>
        <authorList>
            <person name="Carlton J.M."/>
            <person name="Hirt R.P."/>
            <person name="Silva J.C."/>
            <person name="Delcher A.L."/>
            <person name="Schatz M."/>
            <person name="Zhao Q."/>
            <person name="Wortman J.R."/>
            <person name="Bidwell S.L."/>
            <person name="Alsmark U.C.M."/>
            <person name="Besteiro S."/>
            <person name="Sicheritz-Ponten T."/>
            <person name="Noel C.J."/>
            <person name="Dacks J.B."/>
            <person name="Foster P.G."/>
            <person name="Simillion C."/>
            <person name="Van de Peer Y."/>
            <person name="Miranda-Saavedra D."/>
            <person name="Barton G.J."/>
            <person name="Westrop G.D."/>
            <person name="Mueller S."/>
            <person name="Dessi D."/>
            <person name="Fiori P.L."/>
            <person name="Ren Q."/>
            <person name="Paulsen I."/>
            <person name="Zhang H."/>
            <person name="Bastida-Corcuera F.D."/>
            <person name="Simoes-Barbosa A."/>
            <person name="Brown M.T."/>
            <person name="Hayes R.D."/>
            <person name="Mukherjee M."/>
            <person name="Okumura C.Y."/>
            <person name="Schneider R."/>
            <person name="Smith A.J."/>
            <person name="Vanacova S."/>
            <person name="Villalvazo M."/>
            <person name="Haas B.J."/>
            <person name="Pertea M."/>
            <person name="Feldblyum T.V."/>
            <person name="Utterback T.R."/>
            <person name="Shu C.L."/>
            <person name="Osoegawa K."/>
            <person name="de Jong P.J."/>
            <person name="Hrdy I."/>
            <person name="Horvathova L."/>
            <person name="Zubacova Z."/>
            <person name="Dolezal P."/>
            <person name="Malik S.B."/>
            <person name="Logsdon J.M. Jr."/>
            <person name="Henze K."/>
            <person name="Gupta A."/>
            <person name="Wang C.C."/>
            <person name="Dunne R.L."/>
            <person name="Upcroft J.A."/>
            <person name="Upcroft P."/>
            <person name="White O."/>
            <person name="Salzberg S.L."/>
            <person name="Tang P."/>
            <person name="Chiu C.-H."/>
            <person name="Lee Y.-S."/>
            <person name="Embley T.M."/>
            <person name="Coombs G.H."/>
            <person name="Mottram J.C."/>
            <person name="Tachezy J."/>
            <person name="Fraser-Liggett C.M."/>
            <person name="Johnson P.J."/>
        </authorList>
    </citation>
    <scope>NUCLEOTIDE SEQUENCE [LARGE SCALE GENOMIC DNA]</scope>
    <source>
        <strain evidence="1">G3</strain>
    </source>
</reference>
<dbReference type="VEuPathDB" id="TrichDB:TVAG_085780"/>
<dbReference type="SMR" id="A2G5Q6"/>
<gene>
    <name evidence="1" type="ORF">TVAG_085780</name>
</gene>
<accession>A2G5Q6</accession>
<organism evidence="1 2">
    <name type="scientific">Trichomonas vaginalis (strain ATCC PRA-98 / G3)</name>
    <dbReference type="NCBI Taxonomy" id="412133"/>
    <lineage>
        <taxon>Eukaryota</taxon>
        <taxon>Metamonada</taxon>
        <taxon>Parabasalia</taxon>
        <taxon>Trichomonadida</taxon>
        <taxon>Trichomonadidae</taxon>
        <taxon>Trichomonas</taxon>
    </lineage>
</organism>